<dbReference type="EC" id="3.2.2.15" evidence="2"/>
<feature type="domain" description="Uracil-DNA glycosylase-like" evidence="1">
    <location>
        <begin position="14"/>
        <end position="153"/>
    </location>
</feature>
<reference evidence="2 3" key="1">
    <citation type="submission" date="2019-09" db="EMBL/GenBank/DDBJ databases">
        <authorList>
            <person name="Valk L.C."/>
        </authorList>
    </citation>
    <scope>NUCLEOTIDE SEQUENCE [LARGE SCALE GENOMIC DNA]</scope>
    <source>
        <strain evidence="2">GalUA</strain>
    </source>
</reference>
<evidence type="ECO:0000313" key="3">
    <source>
        <dbReference type="Proteomes" id="UP000461768"/>
    </source>
</evidence>
<organism evidence="2 3">
    <name type="scientific">Candidatus Galacturonatibacter soehngenii</name>
    <dbReference type="NCBI Taxonomy" id="2307010"/>
    <lineage>
        <taxon>Bacteria</taxon>
        <taxon>Bacillati</taxon>
        <taxon>Bacillota</taxon>
        <taxon>Clostridia</taxon>
        <taxon>Lachnospirales</taxon>
        <taxon>Lachnospiraceae</taxon>
        <taxon>Candidatus Galacturonatibacter</taxon>
    </lineage>
</organism>
<dbReference type="InterPro" id="IPR005122">
    <property type="entry name" value="Uracil-DNA_glycosylase-like"/>
</dbReference>
<proteinExistence type="predicted"/>
<dbReference type="RefSeq" id="WP_151144281.1">
    <property type="nucleotide sequence ID" value="NZ_WAGX01000005.1"/>
</dbReference>
<gene>
    <name evidence="2" type="ORF">F7O84_09100</name>
</gene>
<dbReference type="CDD" id="cd10032">
    <property type="entry name" value="UDG-F6_HDG"/>
    <property type="match status" value="1"/>
</dbReference>
<dbReference type="InterPro" id="IPR036895">
    <property type="entry name" value="Uracil-DNA_glycosylase-like_sf"/>
</dbReference>
<dbReference type="SUPFAM" id="SSF52141">
    <property type="entry name" value="Uracil-DNA glycosylase-like"/>
    <property type="match status" value="1"/>
</dbReference>
<protein>
    <submittedName>
        <fullName evidence="2">DNA-deoxyinosine glycosylase</fullName>
        <ecNumber evidence="2">3.2.2.15</ecNumber>
    </submittedName>
</protein>
<evidence type="ECO:0000259" key="1">
    <source>
        <dbReference type="Pfam" id="PF03167"/>
    </source>
</evidence>
<dbReference type="OrthoDB" id="9799921at2"/>
<sequence length="164" mass="18852">MSQYQRIEHTFSPVYDEHSKTLILGSLPSVKSRENGFYYGHPKNRFWQVIASIYEREVPITIAQKKELLLENKIALWDVIQSCDIIGSSDSSIKNVVPTDINIILSQCKINKIYANGKTAGKLYRKYSLQKTEINIIELPSTSPANAVYSLERLIKEWNMIKSR</sequence>
<name>A0A7V7QK58_9FIRM</name>
<evidence type="ECO:0000313" key="2">
    <source>
        <dbReference type="EMBL" id="KAB1437746.1"/>
    </source>
</evidence>
<reference evidence="2 3" key="2">
    <citation type="submission" date="2020-02" db="EMBL/GenBank/DDBJ databases">
        <title>Candidatus Galacturonibacter soehngenii shows hetero-acetogenic catabolism of galacturonic acid but lacks a canonical carbon monoxide dehydrogenase/acetyl-CoA synthase complex.</title>
        <authorList>
            <person name="Diender M."/>
            <person name="Stouten G.R."/>
            <person name="Petersen J.F."/>
            <person name="Nielsen P.H."/>
            <person name="Dueholm M.S."/>
            <person name="Pronk J.T."/>
            <person name="Van Loosdrecht M.C.M."/>
        </authorList>
    </citation>
    <scope>NUCLEOTIDE SEQUENCE [LARGE SCALE GENOMIC DNA]</scope>
    <source>
        <strain evidence="2">GalUA</strain>
    </source>
</reference>
<dbReference type="AlphaFoldDB" id="A0A7V7QK58"/>
<dbReference type="EMBL" id="WAGX01000005">
    <property type="protein sequence ID" value="KAB1437746.1"/>
    <property type="molecule type" value="Genomic_DNA"/>
</dbReference>
<dbReference type="GO" id="GO:0033958">
    <property type="term" value="F:DNA-deoxyinosine glycosylase activity"/>
    <property type="evidence" value="ECO:0007669"/>
    <property type="project" value="UniProtKB-EC"/>
</dbReference>
<dbReference type="Pfam" id="PF03167">
    <property type="entry name" value="UDG"/>
    <property type="match status" value="1"/>
</dbReference>
<keyword evidence="2" id="KW-0378">Hydrolase</keyword>
<comment type="caution">
    <text evidence="2">The sequence shown here is derived from an EMBL/GenBank/DDBJ whole genome shotgun (WGS) entry which is preliminary data.</text>
</comment>
<dbReference type="InterPro" id="IPR026353">
    <property type="entry name" value="Hypoxan-DNA_Glyclase"/>
</dbReference>
<accession>A0A7V7QK58</accession>
<keyword evidence="3" id="KW-1185">Reference proteome</keyword>
<keyword evidence="2" id="KW-0326">Glycosidase</keyword>
<dbReference type="Proteomes" id="UP000461768">
    <property type="component" value="Unassembled WGS sequence"/>
</dbReference>
<dbReference type="Gene3D" id="3.40.470.10">
    <property type="entry name" value="Uracil-DNA glycosylase-like domain"/>
    <property type="match status" value="1"/>
</dbReference>
<dbReference type="NCBIfam" id="TIGR04274">
    <property type="entry name" value="hypoxanDNAglyco"/>
    <property type="match status" value="1"/>
</dbReference>